<name>A0A3A4NRX8_ABYX5</name>
<accession>A0A3A4NRX8</accession>
<protein>
    <submittedName>
        <fullName evidence="1">C_GCAxxG_C_C family protein</fullName>
    </submittedName>
</protein>
<organism evidence="1 2">
    <name type="scientific">Abyssobacteria bacterium (strain SURF_5)</name>
    <dbReference type="NCBI Taxonomy" id="2093360"/>
    <lineage>
        <taxon>Bacteria</taxon>
        <taxon>Pseudomonadati</taxon>
        <taxon>Candidatus Hydrogenedentota</taxon>
        <taxon>Candidatus Abyssobacteria</taxon>
    </lineage>
</organism>
<dbReference type="Proteomes" id="UP000265882">
    <property type="component" value="Unassembled WGS sequence"/>
</dbReference>
<proteinExistence type="predicted"/>
<dbReference type="Pfam" id="PF09719">
    <property type="entry name" value="C_GCAxxG_C_C"/>
    <property type="match status" value="1"/>
</dbReference>
<dbReference type="EMBL" id="QZKU01000073">
    <property type="protein sequence ID" value="RJP20816.1"/>
    <property type="molecule type" value="Genomic_DNA"/>
</dbReference>
<dbReference type="SUPFAM" id="SSF48695">
    <property type="entry name" value="Multiheme cytochromes"/>
    <property type="match status" value="1"/>
</dbReference>
<comment type="caution">
    <text evidence="1">The sequence shown here is derived from an EMBL/GenBank/DDBJ whole genome shotgun (WGS) entry which is preliminary data.</text>
</comment>
<reference evidence="1 2" key="1">
    <citation type="journal article" date="2017" name="ISME J.">
        <title>Energy and carbon metabolisms in a deep terrestrial subsurface fluid microbial community.</title>
        <authorList>
            <person name="Momper L."/>
            <person name="Jungbluth S.P."/>
            <person name="Lee M.D."/>
            <person name="Amend J.P."/>
        </authorList>
    </citation>
    <scope>NUCLEOTIDE SEQUENCE [LARGE SCALE GENOMIC DNA]</scope>
    <source>
        <strain evidence="1">SURF_5</strain>
    </source>
</reference>
<dbReference type="NCBIfam" id="TIGR01909">
    <property type="entry name" value="C_GCAxxG_C_C"/>
    <property type="match status" value="1"/>
</dbReference>
<dbReference type="InterPro" id="IPR036280">
    <property type="entry name" value="Multihaem_cyt_sf"/>
</dbReference>
<dbReference type="AlphaFoldDB" id="A0A3A4NRX8"/>
<dbReference type="InterPro" id="IPR010181">
    <property type="entry name" value="CGCAxxGCC_motif"/>
</dbReference>
<evidence type="ECO:0000313" key="2">
    <source>
        <dbReference type="Proteomes" id="UP000265882"/>
    </source>
</evidence>
<gene>
    <name evidence="1" type="ORF">C4520_10720</name>
</gene>
<evidence type="ECO:0000313" key="1">
    <source>
        <dbReference type="EMBL" id="RJP20816.1"/>
    </source>
</evidence>
<sequence length="117" mass="12622">MLGVKDDLILKCATGFGGGVGARGSLCGVISGSVMVIGMQKGRGREDDMSVALETYLRCSRLMTWFNDEFGSERCSDLTGGVDFRDPEQLAKYYESGHQKCVEMAGKTAAKLAELLE</sequence>